<sequence>MTREELKEQIDEFMQQYANEEIDGDTYAQKMMELQFVELRKSEVGGYTHENCNH</sequence>
<evidence type="ECO:0000313" key="2">
    <source>
        <dbReference type="Proteomes" id="UP000737612"/>
    </source>
</evidence>
<accession>A0A938Z5T8</accession>
<dbReference type="AlphaFoldDB" id="A0A938Z5T8"/>
<proteinExistence type="predicted"/>
<dbReference type="Proteomes" id="UP000737612">
    <property type="component" value="Unassembled WGS sequence"/>
</dbReference>
<comment type="caution">
    <text evidence="1">The sequence shown here is derived from an EMBL/GenBank/DDBJ whole genome shotgun (WGS) entry which is preliminary data.</text>
</comment>
<name>A0A938Z5T8_9FIRM</name>
<evidence type="ECO:0000313" key="1">
    <source>
        <dbReference type="EMBL" id="MBN2952737.1"/>
    </source>
</evidence>
<reference evidence="1" key="1">
    <citation type="submission" date="2021-02" db="EMBL/GenBank/DDBJ databases">
        <title>Metagenome-assembled genomes from human diarrheal sample B26.</title>
        <authorList>
            <person name="Ateba T.P."/>
            <person name="Alayande K.A."/>
            <person name="Mwanza M."/>
        </authorList>
    </citation>
    <scope>NUCLEOTIDE SEQUENCE</scope>
    <source>
        <strain evidence="1">06WH</strain>
    </source>
</reference>
<gene>
    <name evidence="1" type="ORF">JTJ23_03870</name>
</gene>
<protein>
    <submittedName>
        <fullName evidence="1">Uncharacterized protein</fullName>
    </submittedName>
</protein>
<dbReference type="EMBL" id="JAFHBD010000012">
    <property type="protein sequence ID" value="MBN2952737.1"/>
    <property type="molecule type" value="Genomic_DNA"/>
</dbReference>
<organism evidence="1 2">
    <name type="scientific">Fusicatenibacter saccharivorans</name>
    <dbReference type="NCBI Taxonomy" id="1150298"/>
    <lineage>
        <taxon>Bacteria</taxon>
        <taxon>Bacillati</taxon>
        <taxon>Bacillota</taxon>
        <taxon>Clostridia</taxon>
        <taxon>Lachnospirales</taxon>
        <taxon>Lachnospiraceae</taxon>
        <taxon>Fusicatenibacter</taxon>
    </lineage>
</organism>